<reference evidence="12 13" key="1">
    <citation type="submission" date="2018-06" db="EMBL/GenBank/DDBJ databases">
        <title>The Genome of Cuscuta australis (Dodder) Provides Insight into the Evolution of Plant Parasitism.</title>
        <authorList>
            <person name="Liu H."/>
        </authorList>
    </citation>
    <scope>NUCLEOTIDE SEQUENCE [LARGE SCALE GENOMIC DNA]</scope>
    <source>
        <strain evidence="13">cv. Yunnan</strain>
        <tissue evidence="12">Vines</tissue>
    </source>
</reference>
<name>A0A328D8A1_9ASTE</name>
<sequence length="557" mass="60439">MQGKRSAIGSLPETVDFSHAPSTGGDALGQPVCWNNLRNSAQNPMPDFVVNPNDSYINPTSNQERQNLISWSLGESSSSSQSSLISSSNVLSMSNFDVNLSSNPNSNSGISGTNSDDDDDCQLLEFISTFEPEIPPNGRMPPVSSCSSGPLPEQNSRRSARLTSGQRLSRKRKAVEGDPGQSSGSGSSGSYFQPLESHVWQQHNVSSSSSIPSPLPNSHGVNLVDQMNPRLGLSIGLRETSRRNLRLRMNVANQLSSVPRSMPPPVEYGYGSASAAVSAYMNATRRRGQPLVGPTPTLPRHVESTSRGGESTHPVLTPGGPNFGAHLEESPTLARNRVVPQLPTHLSEFVRRSLPAPLRADPSHTPPIGQSFPEVPRSAMVLERPVDVSSSVPTSWRAFAAAGEGRRSRLISGIHNVLELMRRGEGLRVEDMMLLDPSVFFGMVGAQDRHRDMRLDVDNMSYEELLALEERIGNVCTGLSDEAILNNLKRRKYPCTASEDLVEREPCSICQEEYSGGDTLGTLDCGHEYHAECIKQWLKQKNLCPICKTTGLSTAAS</sequence>
<dbReference type="Gene3D" id="3.30.40.10">
    <property type="entry name" value="Zinc/RING finger domain, C3HC4 (zinc finger)"/>
    <property type="match status" value="1"/>
</dbReference>
<evidence type="ECO:0000259" key="11">
    <source>
        <dbReference type="PROSITE" id="PS50089"/>
    </source>
</evidence>
<keyword evidence="8" id="KW-0862">Zinc</keyword>
<evidence type="ECO:0000256" key="10">
    <source>
        <dbReference type="SAM" id="MobiDB-lite"/>
    </source>
</evidence>
<dbReference type="InterPro" id="IPR045191">
    <property type="entry name" value="MBR1/2-like"/>
</dbReference>
<dbReference type="InterPro" id="IPR001841">
    <property type="entry name" value="Znf_RING"/>
</dbReference>
<evidence type="ECO:0000256" key="2">
    <source>
        <dbReference type="ARBA" id="ARBA00004906"/>
    </source>
</evidence>
<accession>A0A328D8A1</accession>
<evidence type="ECO:0000256" key="9">
    <source>
        <dbReference type="PROSITE-ProRule" id="PRU00175"/>
    </source>
</evidence>
<dbReference type="Pfam" id="PF13639">
    <property type="entry name" value="zf-RING_2"/>
    <property type="match status" value="1"/>
</dbReference>
<dbReference type="EMBL" id="NQVE01000194">
    <property type="protein sequence ID" value="RAL40551.1"/>
    <property type="molecule type" value="Genomic_DNA"/>
</dbReference>
<comment type="pathway">
    <text evidence="2">Protein modification; protein ubiquitination.</text>
</comment>
<keyword evidence="5" id="KW-0479">Metal-binding</keyword>
<feature type="region of interest" description="Disordered" evidence="10">
    <location>
        <begin position="130"/>
        <end position="223"/>
    </location>
</feature>
<keyword evidence="6 9" id="KW-0863">Zinc-finger</keyword>
<dbReference type="PANTHER" id="PTHR22937">
    <property type="entry name" value="E3 UBIQUITIN-PROTEIN LIGASE RNF165"/>
    <property type="match status" value="1"/>
</dbReference>
<dbReference type="GO" id="GO:0061630">
    <property type="term" value="F:ubiquitin protein ligase activity"/>
    <property type="evidence" value="ECO:0007669"/>
    <property type="project" value="UniProtKB-EC"/>
</dbReference>
<evidence type="ECO:0000313" key="13">
    <source>
        <dbReference type="Proteomes" id="UP000249390"/>
    </source>
</evidence>
<dbReference type="EC" id="2.3.2.27" evidence="3"/>
<feature type="region of interest" description="Disordered" evidence="10">
    <location>
        <begin position="1"/>
        <end position="23"/>
    </location>
</feature>
<dbReference type="GO" id="GO:0043161">
    <property type="term" value="P:proteasome-mediated ubiquitin-dependent protein catabolic process"/>
    <property type="evidence" value="ECO:0007669"/>
    <property type="project" value="UniProtKB-ARBA"/>
</dbReference>
<dbReference type="GO" id="GO:0010228">
    <property type="term" value="P:vegetative to reproductive phase transition of meristem"/>
    <property type="evidence" value="ECO:0007669"/>
    <property type="project" value="UniProtKB-ARBA"/>
</dbReference>
<gene>
    <name evidence="12" type="ORF">DM860_006621</name>
</gene>
<feature type="region of interest" description="Disordered" evidence="10">
    <location>
        <begin position="287"/>
        <end position="327"/>
    </location>
</feature>
<evidence type="ECO:0000256" key="4">
    <source>
        <dbReference type="ARBA" id="ARBA00022679"/>
    </source>
</evidence>
<evidence type="ECO:0000256" key="5">
    <source>
        <dbReference type="ARBA" id="ARBA00022723"/>
    </source>
</evidence>
<keyword evidence="4" id="KW-0808">Transferase</keyword>
<protein>
    <recommendedName>
        <fullName evidence="3">RING-type E3 ubiquitin transferase</fullName>
        <ecNumber evidence="3">2.3.2.27</ecNumber>
    </recommendedName>
</protein>
<dbReference type="InterPro" id="IPR013083">
    <property type="entry name" value="Znf_RING/FYVE/PHD"/>
</dbReference>
<dbReference type="PROSITE" id="PS50089">
    <property type="entry name" value="ZF_RING_2"/>
    <property type="match status" value="1"/>
</dbReference>
<evidence type="ECO:0000256" key="7">
    <source>
        <dbReference type="ARBA" id="ARBA00022786"/>
    </source>
</evidence>
<dbReference type="AlphaFoldDB" id="A0A328D8A1"/>
<dbReference type="GO" id="GO:0008270">
    <property type="term" value="F:zinc ion binding"/>
    <property type="evidence" value="ECO:0007669"/>
    <property type="project" value="UniProtKB-KW"/>
</dbReference>
<comment type="caution">
    <text evidence="12">The sequence shown here is derived from an EMBL/GenBank/DDBJ whole genome shotgun (WGS) entry which is preliminary data.</text>
</comment>
<dbReference type="FunFam" id="3.30.40.10:FF:000309">
    <property type="entry name" value="E3 ubiquitin-protein ligase MBR2"/>
    <property type="match status" value="1"/>
</dbReference>
<dbReference type="PANTHER" id="PTHR22937:SF224">
    <property type="entry name" value="E3 UBIQUITIN-PROTEIN LIGASE MBR1-RELATED"/>
    <property type="match status" value="1"/>
</dbReference>
<feature type="domain" description="RING-type" evidence="11">
    <location>
        <begin position="507"/>
        <end position="548"/>
    </location>
</feature>
<comment type="catalytic activity">
    <reaction evidence="1">
        <text>S-ubiquitinyl-[E2 ubiquitin-conjugating enzyme]-L-cysteine + [acceptor protein]-L-lysine = [E2 ubiquitin-conjugating enzyme]-L-cysteine + N(6)-ubiquitinyl-[acceptor protein]-L-lysine.</text>
        <dbReference type="EC" id="2.3.2.27"/>
    </reaction>
</comment>
<keyword evidence="7" id="KW-0833">Ubl conjugation pathway</keyword>
<dbReference type="SMART" id="SM00184">
    <property type="entry name" value="RING"/>
    <property type="match status" value="1"/>
</dbReference>
<evidence type="ECO:0000256" key="6">
    <source>
        <dbReference type="ARBA" id="ARBA00022771"/>
    </source>
</evidence>
<evidence type="ECO:0000256" key="8">
    <source>
        <dbReference type="ARBA" id="ARBA00022833"/>
    </source>
</evidence>
<feature type="compositionally biased region" description="Low complexity" evidence="10">
    <location>
        <begin position="206"/>
        <end position="218"/>
    </location>
</feature>
<organism evidence="12 13">
    <name type="scientific">Cuscuta australis</name>
    <dbReference type="NCBI Taxonomy" id="267555"/>
    <lineage>
        <taxon>Eukaryota</taxon>
        <taxon>Viridiplantae</taxon>
        <taxon>Streptophyta</taxon>
        <taxon>Embryophyta</taxon>
        <taxon>Tracheophyta</taxon>
        <taxon>Spermatophyta</taxon>
        <taxon>Magnoliopsida</taxon>
        <taxon>eudicotyledons</taxon>
        <taxon>Gunneridae</taxon>
        <taxon>Pentapetalae</taxon>
        <taxon>asterids</taxon>
        <taxon>lamiids</taxon>
        <taxon>Solanales</taxon>
        <taxon>Convolvulaceae</taxon>
        <taxon>Cuscuteae</taxon>
        <taxon>Cuscuta</taxon>
        <taxon>Cuscuta subgen. Grammica</taxon>
        <taxon>Cuscuta sect. Cleistogrammica</taxon>
    </lineage>
</organism>
<proteinExistence type="predicted"/>
<dbReference type="SUPFAM" id="SSF57850">
    <property type="entry name" value="RING/U-box"/>
    <property type="match status" value="1"/>
</dbReference>
<evidence type="ECO:0000256" key="3">
    <source>
        <dbReference type="ARBA" id="ARBA00012483"/>
    </source>
</evidence>
<evidence type="ECO:0000313" key="12">
    <source>
        <dbReference type="EMBL" id="RAL40551.1"/>
    </source>
</evidence>
<evidence type="ECO:0000256" key="1">
    <source>
        <dbReference type="ARBA" id="ARBA00000900"/>
    </source>
</evidence>
<keyword evidence="13" id="KW-1185">Reference proteome</keyword>
<dbReference type="Proteomes" id="UP000249390">
    <property type="component" value="Unassembled WGS sequence"/>
</dbReference>